<dbReference type="OrthoDB" id="10048744at2759"/>
<dbReference type="EMBL" id="CAJOBE010001395">
    <property type="protein sequence ID" value="CAF3740172.1"/>
    <property type="molecule type" value="Genomic_DNA"/>
</dbReference>
<comment type="caution">
    <text evidence="3">The sequence shown here is derived from an EMBL/GenBank/DDBJ whole genome shotgun (WGS) entry which is preliminary data.</text>
</comment>
<dbReference type="Proteomes" id="UP000663823">
    <property type="component" value="Unassembled WGS sequence"/>
</dbReference>
<evidence type="ECO:0000313" key="7">
    <source>
        <dbReference type="EMBL" id="CAF3975854.1"/>
    </source>
</evidence>
<evidence type="ECO:0000256" key="1">
    <source>
        <dbReference type="SAM" id="MobiDB-lite"/>
    </source>
</evidence>
<name>A0A815P816_9BILA</name>
<feature type="region of interest" description="Disordered" evidence="1">
    <location>
        <begin position="232"/>
        <end position="269"/>
    </location>
</feature>
<evidence type="ECO:0000313" key="4">
    <source>
        <dbReference type="EMBL" id="CAF1485563.1"/>
    </source>
</evidence>
<dbReference type="Proteomes" id="UP000663889">
    <property type="component" value="Unassembled WGS sequence"/>
</dbReference>
<feature type="compositionally biased region" description="Low complexity" evidence="1">
    <location>
        <begin position="232"/>
        <end position="248"/>
    </location>
</feature>
<evidence type="ECO:0000313" key="2">
    <source>
        <dbReference type="EMBL" id="CAF1405164.1"/>
    </source>
</evidence>
<dbReference type="EMBL" id="CAJNOT010006248">
    <property type="protein sequence ID" value="CAF1485563.1"/>
    <property type="molecule type" value="Genomic_DNA"/>
</dbReference>
<evidence type="ECO:0000313" key="3">
    <source>
        <dbReference type="EMBL" id="CAF1445399.1"/>
    </source>
</evidence>
<reference evidence="3" key="1">
    <citation type="submission" date="2021-02" db="EMBL/GenBank/DDBJ databases">
        <authorList>
            <person name="Nowell W R."/>
        </authorList>
    </citation>
    <scope>NUCLEOTIDE SEQUENCE</scope>
</reference>
<protein>
    <submittedName>
        <fullName evidence="3">Uncharacterized protein</fullName>
    </submittedName>
</protein>
<organism evidence="3 8">
    <name type="scientific">Rotaria sordida</name>
    <dbReference type="NCBI Taxonomy" id="392033"/>
    <lineage>
        <taxon>Eukaryota</taxon>
        <taxon>Metazoa</taxon>
        <taxon>Spiralia</taxon>
        <taxon>Gnathifera</taxon>
        <taxon>Rotifera</taxon>
        <taxon>Eurotatoria</taxon>
        <taxon>Bdelloidea</taxon>
        <taxon>Philodinida</taxon>
        <taxon>Philodinidae</taxon>
        <taxon>Rotaria</taxon>
    </lineage>
</organism>
<gene>
    <name evidence="5" type="ORF">FNK824_LOCUS11630</name>
    <name evidence="6" type="ORF">JBS370_LOCUS13673</name>
    <name evidence="7" type="ORF">OTI717_LOCUS27687</name>
    <name evidence="2" type="ORF">RFH988_LOCUS35010</name>
    <name evidence="3" type="ORF">SEV965_LOCUS33427</name>
    <name evidence="4" type="ORF">ZHD862_LOCUS36766</name>
</gene>
<evidence type="ECO:0000313" key="6">
    <source>
        <dbReference type="EMBL" id="CAF3770889.1"/>
    </source>
</evidence>
<dbReference type="Proteomes" id="UP000663864">
    <property type="component" value="Unassembled WGS sequence"/>
</dbReference>
<evidence type="ECO:0000313" key="5">
    <source>
        <dbReference type="EMBL" id="CAF3740172.1"/>
    </source>
</evidence>
<dbReference type="Proteomes" id="UP000663882">
    <property type="component" value="Unassembled WGS sequence"/>
</dbReference>
<sequence>MTRVSLDTSRLPHDVLTYTDQRFFDFIERFCGKDEADLLSIQAIRSVDSFLAIENVYSIFALDSEDVIQIQTRCGFKNRNGTFTVKPGIKSSLDYITSLLKQMKKEITKKKKNYLVSTPSTISISSSNSINSFSGDTTIASFVLKKNEAEHYEYITTSIEQWCIQNKSAFDFRNFNFICGIDYHLKFNSSLDKADIISNYFRHLKTTCSIIRHKSINNSTDHEQIGDNTVISRDSSSFSSSQQPSTNSIRKRARQTTAVNVNKKKIRTT</sequence>
<evidence type="ECO:0000313" key="8">
    <source>
        <dbReference type="Proteomes" id="UP000663889"/>
    </source>
</evidence>
<dbReference type="AlphaFoldDB" id="A0A815P816"/>
<dbReference type="EMBL" id="CAJOAX010006280">
    <property type="protein sequence ID" value="CAF3975854.1"/>
    <property type="molecule type" value="Genomic_DNA"/>
</dbReference>
<dbReference type="Proteomes" id="UP000663874">
    <property type="component" value="Unassembled WGS sequence"/>
</dbReference>
<dbReference type="Proteomes" id="UP000663836">
    <property type="component" value="Unassembled WGS sequence"/>
</dbReference>
<dbReference type="EMBL" id="CAJNOU010004536">
    <property type="protein sequence ID" value="CAF1445399.1"/>
    <property type="molecule type" value="Genomic_DNA"/>
</dbReference>
<proteinExistence type="predicted"/>
<dbReference type="EMBL" id="CAJNOO010005124">
    <property type="protein sequence ID" value="CAF1405164.1"/>
    <property type="molecule type" value="Genomic_DNA"/>
</dbReference>
<accession>A0A815P816</accession>
<dbReference type="EMBL" id="CAJOBD010001188">
    <property type="protein sequence ID" value="CAF3770889.1"/>
    <property type="molecule type" value="Genomic_DNA"/>
</dbReference>